<reference evidence="2 3" key="1">
    <citation type="submission" date="2018-06" db="EMBL/GenBank/DDBJ databases">
        <title>Comparative genomics reveals the genomic features of Rhizophagus irregularis, R. cerebriforme, R. diaphanum and Gigaspora rosea, and their symbiotic lifestyle signature.</title>
        <authorList>
            <person name="Morin E."/>
            <person name="San Clemente H."/>
            <person name="Chen E.C.H."/>
            <person name="De La Providencia I."/>
            <person name="Hainaut M."/>
            <person name="Kuo A."/>
            <person name="Kohler A."/>
            <person name="Murat C."/>
            <person name="Tang N."/>
            <person name="Roy S."/>
            <person name="Loubradou J."/>
            <person name="Henrissat B."/>
            <person name="Grigoriev I.V."/>
            <person name="Corradi N."/>
            <person name="Roux C."/>
            <person name="Martin F.M."/>
        </authorList>
    </citation>
    <scope>NUCLEOTIDE SEQUENCE [LARGE SCALE GENOMIC DNA]</scope>
    <source>
        <strain evidence="2 3">DAOM 194757</strain>
    </source>
</reference>
<feature type="compositionally biased region" description="Low complexity" evidence="1">
    <location>
        <begin position="115"/>
        <end position="125"/>
    </location>
</feature>
<evidence type="ECO:0000313" key="3">
    <source>
        <dbReference type="Proteomes" id="UP000266673"/>
    </source>
</evidence>
<comment type="caution">
    <text evidence="2">The sequence shown here is derived from an EMBL/GenBank/DDBJ whole genome shotgun (WGS) entry which is preliminary data.</text>
</comment>
<evidence type="ECO:0000313" key="2">
    <source>
        <dbReference type="EMBL" id="RIB03263.1"/>
    </source>
</evidence>
<protein>
    <submittedName>
        <fullName evidence="2">Uncharacterized protein</fullName>
    </submittedName>
</protein>
<sequence length="298" mass="34157">MKNVKYHLRTLLIHLIFRFKGVDRKVSKKWEKARKLDKVNVGPSINVNSIGTINGAISGGINNCEISTSKKRNQEMIPDDHKYRTKKTKSGRNIPNYHGFFDETSRPDMSEEENVIQNNEQQPENVYDKESKQGSTTSQSDDESDDREEHQDCEYVSDYDESLEEEIPTGTALADTISSWVLSSGKDVGEVLSKYREKIPRTKAYLYPAYFGILDLSGEDVEVKNLFTDGEWNEMIQDFKSNVNLKDLEGKQERPLYDLMDKIVEVLMEKPSDLITSIESCVIEDNIKINATRRLIQA</sequence>
<dbReference type="OrthoDB" id="2322670at2759"/>
<name>A0A397U7H1_9GLOM</name>
<dbReference type="AlphaFoldDB" id="A0A397U7H1"/>
<keyword evidence="3" id="KW-1185">Reference proteome</keyword>
<dbReference type="EMBL" id="QKWP01002465">
    <property type="protein sequence ID" value="RIB03263.1"/>
    <property type="molecule type" value="Genomic_DNA"/>
</dbReference>
<feature type="compositionally biased region" description="Basic and acidic residues" evidence="1">
    <location>
        <begin position="100"/>
        <end position="109"/>
    </location>
</feature>
<gene>
    <name evidence="2" type="ORF">C2G38_800608</name>
</gene>
<feature type="region of interest" description="Disordered" evidence="1">
    <location>
        <begin position="69"/>
        <end position="152"/>
    </location>
</feature>
<organism evidence="2 3">
    <name type="scientific">Gigaspora rosea</name>
    <dbReference type="NCBI Taxonomy" id="44941"/>
    <lineage>
        <taxon>Eukaryota</taxon>
        <taxon>Fungi</taxon>
        <taxon>Fungi incertae sedis</taxon>
        <taxon>Mucoromycota</taxon>
        <taxon>Glomeromycotina</taxon>
        <taxon>Glomeromycetes</taxon>
        <taxon>Diversisporales</taxon>
        <taxon>Gigasporaceae</taxon>
        <taxon>Gigaspora</taxon>
    </lineage>
</organism>
<dbReference type="Proteomes" id="UP000266673">
    <property type="component" value="Unassembled WGS sequence"/>
</dbReference>
<feature type="compositionally biased region" description="Basic and acidic residues" evidence="1">
    <location>
        <begin position="72"/>
        <end position="82"/>
    </location>
</feature>
<accession>A0A397U7H1</accession>
<proteinExistence type="predicted"/>
<evidence type="ECO:0000256" key="1">
    <source>
        <dbReference type="SAM" id="MobiDB-lite"/>
    </source>
</evidence>